<dbReference type="Proteomes" id="UP001279734">
    <property type="component" value="Unassembled WGS sequence"/>
</dbReference>
<dbReference type="PANTHER" id="PTHR48407:SF1">
    <property type="entry name" value="CRANIOFACIAL DEVELOPMENT PROTEIN 1"/>
    <property type="match status" value="1"/>
</dbReference>
<evidence type="ECO:0000256" key="2">
    <source>
        <dbReference type="SAM" id="MobiDB-lite"/>
    </source>
</evidence>
<dbReference type="EMBL" id="BSYO01000002">
    <property type="protein sequence ID" value="GMH01243.1"/>
    <property type="molecule type" value="Genomic_DNA"/>
</dbReference>
<keyword evidence="1" id="KW-0175">Coiled coil</keyword>
<keyword evidence="5" id="KW-1185">Reference proteome</keyword>
<accession>A0AAD3XCW6</accession>
<dbReference type="InterPro" id="IPR027124">
    <property type="entry name" value="Swc5/CFDP1/2"/>
</dbReference>
<reference evidence="4" key="1">
    <citation type="submission" date="2023-05" db="EMBL/GenBank/DDBJ databases">
        <title>Nepenthes gracilis genome sequencing.</title>
        <authorList>
            <person name="Fukushima K."/>
        </authorList>
    </citation>
    <scope>NUCLEOTIDE SEQUENCE</scope>
    <source>
        <strain evidence="4">SING2019-196</strain>
    </source>
</reference>
<comment type="caution">
    <text evidence="4">The sequence shown here is derived from an EMBL/GenBank/DDBJ whole genome shotgun (WGS) entry which is preliminary data.</text>
</comment>
<dbReference type="AlphaFoldDB" id="A0AAD3XCW6"/>
<dbReference type="PANTHER" id="PTHR48407">
    <property type="entry name" value="CRANIOFACIAL DEVELOPMENT PROTEIN 1"/>
    <property type="match status" value="1"/>
</dbReference>
<dbReference type="Pfam" id="PF07572">
    <property type="entry name" value="BCNT"/>
    <property type="match status" value="1"/>
</dbReference>
<gene>
    <name evidence="4" type="ORF">Nepgr_003082</name>
</gene>
<feature type="coiled-coil region" evidence="1">
    <location>
        <begin position="267"/>
        <end position="301"/>
    </location>
</feature>
<proteinExistence type="predicted"/>
<name>A0AAD3XCW6_NEPGR</name>
<evidence type="ECO:0000259" key="3">
    <source>
        <dbReference type="PROSITE" id="PS51279"/>
    </source>
</evidence>
<evidence type="ECO:0000256" key="1">
    <source>
        <dbReference type="SAM" id="Coils"/>
    </source>
</evidence>
<organism evidence="4 5">
    <name type="scientific">Nepenthes gracilis</name>
    <name type="common">Slender pitcher plant</name>
    <dbReference type="NCBI Taxonomy" id="150966"/>
    <lineage>
        <taxon>Eukaryota</taxon>
        <taxon>Viridiplantae</taxon>
        <taxon>Streptophyta</taxon>
        <taxon>Embryophyta</taxon>
        <taxon>Tracheophyta</taxon>
        <taxon>Spermatophyta</taxon>
        <taxon>Magnoliopsida</taxon>
        <taxon>eudicotyledons</taxon>
        <taxon>Gunneridae</taxon>
        <taxon>Pentapetalae</taxon>
        <taxon>Caryophyllales</taxon>
        <taxon>Nepenthaceae</taxon>
        <taxon>Nepenthes</taxon>
    </lineage>
</organism>
<evidence type="ECO:0000313" key="4">
    <source>
        <dbReference type="EMBL" id="GMH01243.1"/>
    </source>
</evidence>
<dbReference type="PROSITE" id="PS51279">
    <property type="entry name" value="BCNT_C"/>
    <property type="match status" value="1"/>
</dbReference>
<protein>
    <recommendedName>
        <fullName evidence="3">BCNT-C domain-containing protein</fullName>
    </recommendedName>
</protein>
<feature type="region of interest" description="Disordered" evidence="2">
    <location>
        <begin position="82"/>
        <end position="106"/>
    </location>
</feature>
<feature type="domain" description="BCNT-C" evidence="3">
    <location>
        <begin position="245"/>
        <end position="326"/>
    </location>
</feature>
<sequence length="335" mass="37906">MSQSGEISFFIYMYLSFRVRIFRLLILASAAHCSSCDALLISLVWCGVVLEPADQWKFCYVIDQHICARIRTTVSYSVMQQMDDPPTESMQEAAPLPTSKSESKDSEMKARVDAVWQQMNKGVSANTLKSFSKKANPTVNKTLENDKASHKWMTLLNLAPKKAEPNGETMLDKRPNIVQNANSDDAKKIAAAALSAVRDAAASAPLFQGKIEITEVRDFAGQEIEYRKLVDPDSKEATEREKASVVQSSAVDAVLEQIKKKPKLSVLDKTKKDWGEFKQENKGLEEELDSHKKSSNQYLERVSFLERTEHREFERERDARLAVQAKRRPDMLEEP</sequence>
<dbReference type="InterPro" id="IPR011421">
    <property type="entry name" value="BCNT-C"/>
</dbReference>
<evidence type="ECO:0000313" key="5">
    <source>
        <dbReference type="Proteomes" id="UP001279734"/>
    </source>
</evidence>